<protein>
    <submittedName>
        <fullName evidence="1">Uncharacterized protein</fullName>
    </submittedName>
</protein>
<comment type="caution">
    <text evidence="1">The sequence shown here is derived from an EMBL/GenBank/DDBJ whole genome shotgun (WGS) entry which is preliminary data.</text>
</comment>
<gene>
    <name evidence="1" type="ORF">N3K66_004584</name>
</gene>
<name>A0ACC0V1S7_9HYPO</name>
<dbReference type="Proteomes" id="UP001163324">
    <property type="component" value="Chromosome 4"/>
</dbReference>
<reference evidence="1" key="1">
    <citation type="submission" date="2022-10" db="EMBL/GenBank/DDBJ databases">
        <title>Complete Genome of Trichothecium roseum strain YXFP-22015, a Plant Pathogen Isolated from Citrus.</title>
        <authorList>
            <person name="Wang Y."/>
            <person name="Zhu L."/>
        </authorList>
    </citation>
    <scope>NUCLEOTIDE SEQUENCE</scope>
    <source>
        <strain evidence="1">YXFP-22015</strain>
    </source>
</reference>
<proteinExistence type="predicted"/>
<dbReference type="EMBL" id="CM047943">
    <property type="protein sequence ID" value="KAI9900322.1"/>
    <property type="molecule type" value="Genomic_DNA"/>
</dbReference>
<organism evidence="1 2">
    <name type="scientific">Trichothecium roseum</name>
    <dbReference type="NCBI Taxonomy" id="47278"/>
    <lineage>
        <taxon>Eukaryota</taxon>
        <taxon>Fungi</taxon>
        <taxon>Dikarya</taxon>
        <taxon>Ascomycota</taxon>
        <taxon>Pezizomycotina</taxon>
        <taxon>Sordariomycetes</taxon>
        <taxon>Hypocreomycetidae</taxon>
        <taxon>Hypocreales</taxon>
        <taxon>Hypocreales incertae sedis</taxon>
        <taxon>Trichothecium</taxon>
    </lineage>
</organism>
<evidence type="ECO:0000313" key="1">
    <source>
        <dbReference type="EMBL" id="KAI9900322.1"/>
    </source>
</evidence>
<sequence length="1313" mass="142351">MASTRSPTPASREGTPELESPTAKIRALLATVDSSDDENTNTNSTSGNKKKNSASTTLASHRSLFGNPEAASTSRGLSDDDDDDGEEEVVVARPRGRLAARMHAALNQGGDNANQVLERETGTAAEEDDATPTAPRRLQRKPATETAVEDEDTPARSTSPGLFVSPSKPSPSKSTHNDESGSDADLPDLKTNRFKALVERKRKERLEREAAQEAKRAERLAQQEKLASDLPDLGSEDGDAAAGITDDEGGRKLTQEARPTRKASKKAIEEMNRETQRMARSMQLAHEAKTRKKISKSSLFERFNFKPAGGAVAAPEPKTASSSRPATPPSDVEMKDTEEPEETPPSSPPTGKQQQQKQQEQQEHATPITIGDVGQPAADHDDDLPDMNIQLSSQPREDKGKGKAVEVPEPIAKPKKQVRVRLPQPSVNVTLVDSDDELQITTTSKDKLKALFDSIPSKKPNQVKSLQALKALAQVRSPGKEGRRRGEKPGMNVGQLHMSLHQKARQQAKIERQRRLDALKAQGVVVETAEERERQMQEVEDIVAKARAEAEQIRDAEREKSKNGKGEKKEHDPLAWDDSDDEEYQASDDGADAELSAVELSGSEEEDVEVGEDPGDPMFDDEADEGGSEKEASDHEMADEDEDEDEEQVAVAPKRRSRKNATVVSDDEAELSVEATPKPKSKTHTSPQAPDTKTTTPGSVLRSAKKTFIPGLPVSGPAGLSLTQIFAGTMDDSQVSPSGPVPTQSMMPDFDALPNSNLSATPDEPEASLPSQKGETQGETQGIQLNYSQSQMHGLDTLLRDDIPATQYSEVIEASQDGGFQEHTPIKDRFSDPPFSTVDTLVLDKEDGQESPLVRRGRLRQRRAMTPVAEDVPPTASLPGAPATPSAFQAMKEAAREKKRRQAQADFDKKKSKAKEMVEEQADESEDEYAGLGGADGEDSDNESTASLKDMVDDAANNDGDERKLAAFYADRERANDEKAVEQLFKDITNGNLRRKRGADYDLSDSDDGGEALRRRKRQQFAKMQTALFKDERVKKMAENPGNQAFLRTIEDRGSDDEMDYLNVVEEPSQKESQSQENEQQQQVVPDSQPARPGPSGAVQNRAPAHLRRTKGGNKPSNIGEVRETLSNLLEDREGSFIPATVAGSDSEGGEDEEGEGDASSARSDKENQAPNARRTHTVVDRISLKRNPSAASNSSRLAFTANEAGGTFKVPALLRRATTNSFKPTGSSSSAGPSSTPGVTTSTSGAGGSGFGDEAKIKRAAGKRSGVHAFARENERKAKMMENERRRQEKKVQGAKGRAGMVGGLLGKGTFE</sequence>
<evidence type="ECO:0000313" key="2">
    <source>
        <dbReference type="Proteomes" id="UP001163324"/>
    </source>
</evidence>
<keyword evidence="2" id="KW-1185">Reference proteome</keyword>
<accession>A0ACC0V1S7</accession>